<dbReference type="EMBL" id="HACA01007858">
    <property type="protein sequence ID" value="CDW25219.1"/>
    <property type="molecule type" value="Transcribed_RNA"/>
</dbReference>
<evidence type="ECO:0000313" key="1">
    <source>
        <dbReference type="EMBL" id="CDW25219.1"/>
    </source>
</evidence>
<protein>
    <submittedName>
        <fullName evidence="1">Uncharacterized protein</fullName>
    </submittedName>
</protein>
<sequence>MGHSPPKKHRPSQDYFNSIWANNRRFLSQKRLWALLRK</sequence>
<accession>A0A0K2TGY7</accession>
<organism evidence="1">
    <name type="scientific">Lepeophtheirus salmonis</name>
    <name type="common">Salmon louse</name>
    <name type="synonym">Caligus salmonis</name>
    <dbReference type="NCBI Taxonomy" id="72036"/>
    <lineage>
        <taxon>Eukaryota</taxon>
        <taxon>Metazoa</taxon>
        <taxon>Ecdysozoa</taxon>
        <taxon>Arthropoda</taxon>
        <taxon>Crustacea</taxon>
        <taxon>Multicrustacea</taxon>
        <taxon>Hexanauplia</taxon>
        <taxon>Copepoda</taxon>
        <taxon>Siphonostomatoida</taxon>
        <taxon>Caligidae</taxon>
        <taxon>Lepeophtheirus</taxon>
    </lineage>
</organism>
<proteinExistence type="predicted"/>
<name>A0A0K2TGY7_LEPSM</name>
<dbReference type="AlphaFoldDB" id="A0A0K2TGY7"/>
<reference evidence="1" key="1">
    <citation type="submission" date="2014-05" db="EMBL/GenBank/DDBJ databases">
        <authorList>
            <person name="Chronopoulou M."/>
        </authorList>
    </citation>
    <scope>NUCLEOTIDE SEQUENCE</scope>
    <source>
        <tissue evidence="1">Whole organism</tissue>
    </source>
</reference>